<keyword evidence="3" id="KW-1185">Reference proteome</keyword>
<evidence type="ECO:0000313" key="3">
    <source>
        <dbReference type="Proteomes" id="UP001634393"/>
    </source>
</evidence>
<protein>
    <recommendedName>
        <fullName evidence="1">DOG1 domain-containing protein</fullName>
    </recommendedName>
</protein>
<name>A0ABD3TBD1_9LAMI</name>
<dbReference type="InterPro" id="IPR051886">
    <property type="entry name" value="Seed_Dev/Stress_Resp_Reg"/>
</dbReference>
<dbReference type="Proteomes" id="UP001634393">
    <property type="component" value="Unassembled WGS sequence"/>
</dbReference>
<dbReference type="InterPro" id="IPR025422">
    <property type="entry name" value="TGA_domain"/>
</dbReference>
<reference evidence="2 3" key="1">
    <citation type="submission" date="2024-12" db="EMBL/GenBank/DDBJ databases">
        <title>The unique morphological basis and parallel evolutionary history of personate flowers in Penstemon.</title>
        <authorList>
            <person name="Depatie T.H."/>
            <person name="Wessinger C.A."/>
        </authorList>
    </citation>
    <scope>NUCLEOTIDE SEQUENCE [LARGE SCALE GENOMIC DNA]</scope>
    <source>
        <strain evidence="2">WTNN_2</strain>
        <tissue evidence="2">Leaf</tissue>
    </source>
</reference>
<sequence>MAALNHEHFQCCFKDWIAQQHEDLEELLTILSPDTNTVINDDQLKLLGQKSIKHFEEYCEKRTLLAKHHASSFMSPGWCSSFENAFLWIGGCRPSLFVRLIYSEEIADQPLAMLANRAERVGESSQDLDRAMDAHSVSLARIMFDADNLRLGTLKDLIAILTPLQTINFLVATKKLHLSMHEWGKRSDNQIGKPSSSNT</sequence>
<dbReference type="PANTHER" id="PTHR46354:SF7">
    <property type="entry name" value="PROTEIN DOG1-LIKE 1"/>
    <property type="match status" value="1"/>
</dbReference>
<evidence type="ECO:0000259" key="1">
    <source>
        <dbReference type="PROSITE" id="PS51806"/>
    </source>
</evidence>
<comment type="caution">
    <text evidence="2">The sequence shown here is derived from an EMBL/GenBank/DDBJ whole genome shotgun (WGS) entry which is preliminary data.</text>
</comment>
<evidence type="ECO:0000313" key="2">
    <source>
        <dbReference type="EMBL" id="KAL3834287.1"/>
    </source>
</evidence>
<dbReference type="AlphaFoldDB" id="A0ABD3TBD1"/>
<dbReference type="Pfam" id="PF14144">
    <property type="entry name" value="DOG1"/>
    <property type="match status" value="1"/>
</dbReference>
<organism evidence="2 3">
    <name type="scientific">Penstemon smallii</name>
    <dbReference type="NCBI Taxonomy" id="265156"/>
    <lineage>
        <taxon>Eukaryota</taxon>
        <taxon>Viridiplantae</taxon>
        <taxon>Streptophyta</taxon>
        <taxon>Embryophyta</taxon>
        <taxon>Tracheophyta</taxon>
        <taxon>Spermatophyta</taxon>
        <taxon>Magnoliopsida</taxon>
        <taxon>eudicotyledons</taxon>
        <taxon>Gunneridae</taxon>
        <taxon>Pentapetalae</taxon>
        <taxon>asterids</taxon>
        <taxon>lamiids</taxon>
        <taxon>Lamiales</taxon>
        <taxon>Plantaginaceae</taxon>
        <taxon>Cheloneae</taxon>
        <taxon>Penstemon</taxon>
    </lineage>
</organism>
<proteinExistence type="predicted"/>
<dbReference type="PROSITE" id="PS51806">
    <property type="entry name" value="DOG1"/>
    <property type="match status" value="1"/>
</dbReference>
<gene>
    <name evidence="2" type="ORF">ACJIZ3_009023</name>
</gene>
<dbReference type="EMBL" id="JBJXBP010000004">
    <property type="protein sequence ID" value="KAL3834287.1"/>
    <property type="molecule type" value="Genomic_DNA"/>
</dbReference>
<dbReference type="PANTHER" id="PTHR46354">
    <property type="entry name" value="DOG1 DOMAIN-CONTAINING PROTEIN"/>
    <property type="match status" value="1"/>
</dbReference>
<feature type="domain" description="DOG1" evidence="1">
    <location>
        <begin position="6"/>
        <end position="190"/>
    </location>
</feature>
<accession>A0ABD3TBD1</accession>